<proteinExistence type="predicted"/>
<evidence type="ECO:0000313" key="3">
    <source>
        <dbReference type="EMBL" id="QCD66689.1"/>
    </source>
</evidence>
<feature type="compositionally biased region" description="Polar residues" evidence="1">
    <location>
        <begin position="941"/>
        <end position="957"/>
    </location>
</feature>
<dbReference type="InterPro" id="IPR057149">
    <property type="entry name" value="DUF7827"/>
</dbReference>
<name>A0A4D6KIX9_9EURY</name>
<dbReference type="AlphaFoldDB" id="A0A4D6KIX9"/>
<feature type="region of interest" description="Disordered" evidence="1">
    <location>
        <begin position="1045"/>
        <end position="1126"/>
    </location>
</feature>
<evidence type="ECO:0000259" key="2">
    <source>
        <dbReference type="Pfam" id="PF25162"/>
    </source>
</evidence>
<organism evidence="3 4">
    <name type="scientific">Halomicrobium mukohataei</name>
    <dbReference type="NCBI Taxonomy" id="57705"/>
    <lineage>
        <taxon>Archaea</taxon>
        <taxon>Methanobacteriati</taxon>
        <taxon>Methanobacteriota</taxon>
        <taxon>Stenosarchaea group</taxon>
        <taxon>Halobacteria</taxon>
        <taxon>Halobacteriales</taxon>
        <taxon>Haloarculaceae</taxon>
        <taxon>Halomicrobium</taxon>
    </lineage>
</organism>
<protein>
    <recommendedName>
        <fullName evidence="2">DUF7827 domain-containing protein</fullName>
    </recommendedName>
</protein>
<evidence type="ECO:0000313" key="4">
    <source>
        <dbReference type="Proteomes" id="UP000297053"/>
    </source>
</evidence>
<evidence type="ECO:0000256" key="1">
    <source>
        <dbReference type="SAM" id="MobiDB-lite"/>
    </source>
</evidence>
<dbReference type="RefSeq" id="WP_015763113.1">
    <property type="nucleotide sequence ID" value="NZ_CP039375.1"/>
</dbReference>
<feature type="compositionally biased region" description="Low complexity" evidence="1">
    <location>
        <begin position="1097"/>
        <end position="1106"/>
    </location>
</feature>
<feature type="compositionally biased region" description="Acidic residues" evidence="1">
    <location>
        <begin position="917"/>
        <end position="927"/>
    </location>
</feature>
<feature type="domain" description="DUF7827" evidence="2">
    <location>
        <begin position="533"/>
        <end position="599"/>
    </location>
</feature>
<reference evidence="3 4" key="2">
    <citation type="submission" date="2019-04" db="EMBL/GenBank/DDBJ databases">
        <authorList>
            <person name="Yang S."/>
            <person name="Wei W."/>
        </authorList>
    </citation>
    <scope>NUCLEOTIDE SEQUENCE [LARGE SCALE GENOMIC DNA]</scope>
    <source>
        <strain evidence="4">ZP60</strain>
    </source>
</reference>
<gene>
    <name evidence="3" type="ORF">E5139_13935</name>
</gene>
<dbReference type="GeneID" id="42180061"/>
<feature type="compositionally biased region" description="Low complexity" evidence="1">
    <location>
        <begin position="1054"/>
        <end position="1078"/>
    </location>
</feature>
<dbReference type="Proteomes" id="UP000297053">
    <property type="component" value="Chromosome"/>
</dbReference>
<dbReference type="Pfam" id="PF25162">
    <property type="entry name" value="DUF7827"/>
    <property type="match status" value="1"/>
</dbReference>
<accession>A0A4D6KIX9</accession>
<feature type="region of interest" description="Disordered" evidence="1">
    <location>
        <begin position="898"/>
        <end position="957"/>
    </location>
</feature>
<dbReference type="EMBL" id="CP039375">
    <property type="protein sequence ID" value="QCD66689.1"/>
    <property type="molecule type" value="Genomic_DNA"/>
</dbReference>
<sequence length="1145" mass="118763">MTAATPGGRSLRSLWLATLLVVSACCVPGLLVGTAAAANSPTAPEISGNPAVTIDESATRTVDVSFEVTNLNENQSGGPVDFTVAPGEGVTATSVSAVSVSGDGVVVSDASVDGGEVSFALNQSTRAYDPETITLHNVVLAADEVSFPDLAANLSVSVIDAGGSNASVTNVDAIRINETATPEFLYAPNVTDADDDGTLSAGEKLTVSGEVAPTPVQPSEIRATGANVTANGGYVTSDSVWTSDTPVGQSRVLFHGFFTSSQRVDTVEVTFANEPPNSLRVQHGATREIVTPTNRTVRANVSGGESSLVLLDDRDESSTHHLQVSDIDLYRNGSKIDESWGYTGFTTRVESGVADELSSPDGDWETRMPLASNYAFVDVVLDEPQPITGLRLDQAPSNYSSNGTVRLLNTTGGDRNHVANWDRNVTSAETELSIPATSADTVQLRSTRSAADRPWTIEQITPLVEPTADTTSVTIDASSIGAGTVDATVENGSFAATIQPDVSSVEDGTYTLPVTITDEDGNSRTIQSTSVTVAKAPEQSVAIEERIVSGPADGSMAINVSLVDTDRATISISHEQSDYRSTSVIEDDSGDGTVTVQFDPSSDSNTITTANPSDTVGHLSLSPVPETSDGDYLVRTKPVLNDSGPFPVADSALLSFGTPEPDVSGQPTIALRDSGGDGVLDDGESLTAVVDSTQSLDPDRTAVAATNQSTGTNVSSNSRPIALETDQLTWISDHSLDSARYEIVLQPDGPRPISGVEIAHANGSAMPEHVAVIVTDADGKEQVYNRSLASRNETLTIPTTEAKALRIVDRDRTRTRSWHVTDLSFVVPGGAYETGTINATSLGAGTVVMSEGQSGALSATFEPDLSVTSRDEAQLPVTLTSYDDRFFLGVSESISIASSTDAGQDDGGGGDSGDQTDSNDDGTDGNDDGPSRETGDGVSGGSTAPTGPVSSGSTGTNVDIEIVDVTLANQTIEPDSDVQLNITVENAGNADGSETVLVTAGEHRWTTDVTVPSQERKTVSIRRSLSQAGSYTVESGDVSAGTLTVTASKPVSNETTTPTPVSTVDSTDTETAVETVSADQTDTPAKSPPPTDRTTPEETVTETLAEGGAQARATTETTSESGPIGLGTALASLSVLFLTLYRRTV</sequence>
<dbReference type="KEGG" id="halz:E5139_13935"/>
<reference evidence="3 4" key="1">
    <citation type="submission" date="2019-04" db="EMBL/GenBank/DDBJ databases">
        <title>Complete genome sequence of Arthrobacter sp. ZXY-2 associated with effective atrazine degradation and salt adaptation.</title>
        <authorList>
            <person name="Zhao X."/>
        </authorList>
    </citation>
    <scope>NUCLEOTIDE SEQUENCE [LARGE SCALE GENOMIC DNA]</scope>
    <source>
        <strain evidence="4">ZP60</strain>
    </source>
</reference>
<feature type="compositionally biased region" description="Polar residues" evidence="1">
    <location>
        <begin position="1112"/>
        <end position="1121"/>
    </location>
</feature>